<reference evidence="1 2" key="1">
    <citation type="submission" date="2018-09" db="EMBL/GenBank/DDBJ databases">
        <title>Whole genome based analysis of evolution and adaptive divergence in Indian and Brazilian strains of Azospirillum brasilense.</title>
        <authorList>
            <person name="Singh C."/>
            <person name="Tripathi A.K."/>
        </authorList>
    </citation>
    <scope>NUCLEOTIDE SEQUENCE [LARGE SCALE GENOMIC DNA]</scope>
    <source>
        <strain evidence="1 2">MTCC4035</strain>
        <plasmid evidence="1 2">p5</plasmid>
    </source>
</reference>
<gene>
    <name evidence="1" type="ORF">D3093_33970</name>
</gene>
<dbReference type="Proteomes" id="UP000298595">
    <property type="component" value="Plasmid p5"/>
</dbReference>
<dbReference type="RefSeq" id="WP_137118957.1">
    <property type="nucleotide sequence ID" value="NZ_CP032326.1"/>
</dbReference>
<organism evidence="1 2">
    <name type="scientific">Azospirillum argentinense</name>
    <dbReference type="NCBI Taxonomy" id="2970906"/>
    <lineage>
        <taxon>Bacteria</taxon>
        <taxon>Pseudomonadati</taxon>
        <taxon>Pseudomonadota</taxon>
        <taxon>Alphaproteobacteria</taxon>
        <taxon>Rhodospirillales</taxon>
        <taxon>Azospirillaceae</taxon>
        <taxon>Azospirillum</taxon>
    </lineage>
</organism>
<keyword evidence="1" id="KW-0614">Plasmid</keyword>
<dbReference type="KEGG" id="aare:D3093_33970"/>
<dbReference type="EMBL" id="CP032326">
    <property type="protein sequence ID" value="QCO00248.1"/>
    <property type="molecule type" value="Genomic_DNA"/>
</dbReference>
<protein>
    <submittedName>
        <fullName evidence="1">Uncharacterized protein</fullName>
    </submittedName>
</protein>
<name>A0A4D8PTX5_9PROT</name>
<geneLocation type="plasmid" evidence="1 2">
    <name>p5</name>
</geneLocation>
<accession>A0A4D8PTX5</accession>
<proteinExistence type="predicted"/>
<sequence>MLKITGLDQLQRQLQEAQDALQEIGGELGTVSFDPYDPGSIEAAISAVNGMVDERLGAYASNPLIAPMIEGMKQQYREAILEKAAGARLEDEA</sequence>
<dbReference type="AlphaFoldDB" id="A0A4D8PTX5"/>
<evidence type="ECO:0000313" key="2">
    <source>
        <dbReference type="Proteomes" id="UP000298595"/>
    </source>
</evidence>
<evidence type="ECO:0000313" key="1">
    <source>
        <dbReference type="EMBL" id="QCO00248.1"/>
    </source>
</evidence>